<protein>
    <submittedName>
        <fullName evidence="1">Uncharacterized protein</fullName>
    </submittedName>
</protein>
<dbReference type="InterPro" id="IPR051251">
    <property type="entry name" value="STK_FNIP-Repeat"/>
</dbReference>
<dbReference type="Proteomes" id="UP000664859">
    <property type="component" value="Unassembled WGS sequence"/>
</dbReference>
<gene>
    <name evidence="1" type="ORF">JKP88DRAFT_288431</name>
</gene>
<reference evidence="1" key="1">
    <citation type="submission" date="2021-02" db="EMBL/GenBank/DDBJ databases">
        <title>First Annotated Genome of the Yellow-green Alga Tribonema minus.</title>
        <authorList>
            <person name="Mahan K.M."/>
        </authorList>
    </citation>
    <scope>NUCLEOTIDE SEQUENCE</scope>
    <source>
        <strain evidence="1">UTEX B ZZ1240</strain>
    </source>
</reference>
<dbReference type="InterPro" id="IPR032675">
    <property type="entry name" value="LRR_dom_sf"/>
</dbReference>
<dbReference type="AlphaFoldDB" id="A0A836CIY6"/>
<organism evidence="1 2">
    <name type="scientific">Tribonema minus</name>
    <dbReference type="NCBI Taxonomy" id="303371"/>
    <lineage>
        <taxon>Eukaryota</taxon>
        <taxon>Sar</taxon>
        <taxon>Stramenopiles</taxon>
        <taxon>Ochrophyta</taxon>
        <taxon>PX clade</taxon>
        <taxon>Xanthophyceae</taxon>
        <taxon>Tribonematales</taxon>
        <taxon>Tribonemataceae</taxon>
        <taxon>Tribonema</taxon>
    </lineage>
</organism>
<name>A0A836CIY6_9STRA</name>
<dbReference type="PANTHER" id="PTHR32134:SF92">
    <property type="entry name" value="FNIP REPEAT-CONTAINING PROTEIN"/>
    <property type="match status" value="1"/>
</dbReference>
<comment type="caution">
    <text evidence="1">The sequence shown here is derived from an EMBL/GenBank/DDBJ whole genome shotgun (WGS) entry which is preliminary data.</text>
</comment>
<evidence type="ECO:0000313" key="1">
    <source>
        <dbReference type="EMBL" id="KAG5186983.1"/>
    </source>
</evidence>
<dbReference type="InterPro" id="IPR008615">
    <property type="entry name" value="FNIP"/>
</dbReference>
<dbReference type="SUPFAM" id="SSF52058">
    <property type="entry name" value="L domain-like"/>
    <property type="match status" value="1"/>
</dbReference>
<dbReference type="PANTHER" id="PTHR32134">
    <property type="entry name" value="FNIP REPEAT-CONTAINING PROTEIN"/>
    <property type="match status" value="1"/>
</dbReference>
<keyword evidence="2" id="KW-1185">Reference proteome</keyword>
<proteinExistence type="predicted"/>
<sequence length="309" mass="34446">MASLSLLPKCAWGLNKELQRDAKPAVSVTATEDMPLWHLQLQHWNPDWAIAPLPHALVHLSIAYETIRHHHHGLLTPTLAPLPHTLETLTVSTSGAETVHPILGRLPPRLSELNLQGAVTYDGALGPLPPSLTSLRLGRSFTQALGQLPDSLTELHVAHPYRHPSGDNFARSRFDRPLGRLPAAMQVLNLQYSVNFNHPLGCLPATLRELRLSRAYDHPLRTLPPALEVLVLGNEFQQELQLELPSTLRVFRMGERFNAPVVLPDALLELYIGGSYTHPLHLRPSLRLLHVGASYRHPIPPLPLTRKSW</sequence>
<dbReference type="Gene3D" id="3.80.10.10">
    <property type="entry name" value="Ribonuclease Inhibitor"/>
    <property type="match status" value="1"/>
</dbReference>
<evidence type="ECO:0000313" key="2">
    <source>
        <dbReference type="Proteomes" id="UP000664859"/>
    </source>
</evidence>
<dbReference type="OrthoDB" id="1394818at2759"/>
<accession>A0A836CIY6</accession>
<dbReference type="EMBL" id="JAFCMP010000099">
    <property type="protein sequence ID" value="KAG5186983.1"/>
    <property type="molecule type" value="Genomic_DNA"/>
</dbReference>
<dbReference type="Pfam" id="PF05725">
    <property type="entry name" value="FNIP"/>
    <property type="match status" value="1"/>
</dbReference>